<evidence type="ECO:0000256" key="1">
    <source>
        <dbReference type="SAM" id="MobiDB-lite"/>
    </source>
</evidence>
<dbReference type="EMBL" id="CP033433">
    <property type="protein sequence ID" value="AYQ74771.1"/>
    <property type="molecule type" value="Genomic_DNA"/>
</dbReference>
<feature type="transmembrane region" description="Helical" evidence="2">
    <location>
        <begin position="27"/>
        <end position="53"/>
    </location>
</feature>
<keyword evidence="4" id="KW-1185">Reference proteome</keyword>
<keyword evidence="2" id="KW-0812">Transmembrane</keyword>
<evidence type="ECO:0000313" key="3">
    <source>
        <dbReference type="EMBL" id="AYQ74771.1"/>
    </source>
</evidence>
<dbReference type="AlphaFoldDB" id="A0A3G3K3N8"/>
<organism evidence="3 4">
    <name type="scientific">Cohnella candidum</name>
    <dbReference type="NCBI Taxonomy" id="2674991"/>
    <lineage>
        <taxon>Bacteria</taxon>
        <taxon>Bacillati</taxon>
        <taxon>Bacillota</taxon>
        <taxon>Bacilli</taxon>
        <taxon>Bacillales</taxon>
        <taxon>Paenibacillaceae</taxon>
        <taxon>Cohnella</taxon>
    </lineage>
</organism>
<feature type="transmembrane region" description="Helical" evidence="2">
    <location>
        <begin position="74"/>
        <end position="95"/>
    </location>
</feature>
<protein>
    <submittedName>
        <fullName evidence="3">Uncharacterized protein</fullName>
    </submittedName>
</protein>
<gene>
    <name evidence="3" type="ORF">EAV92_20785</name>
</gene>
<proteinExistence type="predicted"/>
<evidence type="ECO:0000256" key="2">
    <source>
        <dbReference type="SAM" id="Phobius"/>
    </source>
</evidence>
<sequence length="794" mass="85749">MSDWRSRLAQASKTAWKMAWPFLRHKVYPVIVTLVRILLVFLGWAAAKLWSWCRGTLFPAIRSVYLRTPPKRRLIAIALIVVIVVTATLFAPGVITNRSASTESEEPLSEYEASVAATLANRLFAAESYKDASSGVRDVLALAGISTVSGKGKPSQAAAPAASFTVLVPEAANLALEARHRPEAGRLTLTEFADMLEGLGFPFEHEVMDAAEQLQAFLSGWVSAARTRPDDPTSFVPLFLAESAKSQHPSVDLTGDYEPDQLRLSMLDMQLFFSAFDRAMQSGQPGNETAFVLGINTAHAAEPCTDVKNWLGQTFGDKGKVAGEILQAALGEGTGFGMKEAFLSAGFKELGADQLSKMITSIGIANKLLKLATLYSQVQLDITVDSENPLQKHLESEEPKFTAFTAHAGVSDADWERYKKDISSSDIVRSLRDCFNIAGLPVLNDVGDLGKDAANWTVEWRLVEGGEEHGTISLQNNKFLLPGQLEMQLQQEDDHKASATLVVDLTPDKAKDRSGPEKTARVTAQASLDTSSAPGLGTLINTVKGGMGDVLGITDAIVELAAGMIQSIATPKAYGTLEVIYHDDPKGNWVGTISYEYEYSLAEDTADGTSQTSSAYSATINITGTKRRAVTALEDLNWLTGTATADYTMDTTSHAVIETEFLCLTETFDTSIKGSGSMSEPYEATLNISVATNGNGGYSISARPPDVPYEQTNKSTVVRVRTCGTPQPNSEDEFTDQLDFSVPIESLLVLSGKIDPSNPHEIQGSKTVTEDNGTGTAKWNLKWVPDDSDESEKE</sequence>
<feature type="compositionally biased region" description="Polar residues" evidence="1">
    <location>
        <begin position="764"/>
        <end position="777"/>
    </location>
</feature>
<dbReference type="RefSeq" id="WP_123042851.1">
    <property type="nucleotide sequence ID" value="NZ_CP033433.1"/>
</dbReference>
<keyword evidence="2" id="KW-1133">Transmembrane helix</keyword>
<dbReference type="Proteomes" id="UP000269097">
    <property type="component" value="Chromosome"/>
</dbReference>
<evidence type="ECO:0000313" key="4">
    <source>
        <dbReference type="Proteomes" id="UP000269097"/>
    </source>
</evidence>
<accession>A0A3G3K3N8</accession>
<name>A0A3G3K3N8_9BACL</name>
<dbReference type="KEGG" id="coh:EAV92_20785"/>
<reference evidence="3 4" key="1">
    <citation type="submission" date="2018-10" db="EMBL/GenBank/DDBJ databases">
        <title>Genome Sequence of Cohnella sp.</title>
        <authorList>
            <person name="Srinivasan S."/>
            <person name="Kim M.K."/>
        </authorList>
    </citation>
    <scope>NUCLEOTIDE SEQUENCE [LARGE SCALE GENOMIC DNA]</scope>
    <source>
        <strain evidence="3 4">18JY8-7</strain>
    </source>
</reference>
<feature type="region of interest" description="Disordered" evidence="1">
    <location>
        <begin position="755"/>
        <end position="794"/>
    </location>
</feature>
<keyword evidence="2" id="KW-0472">Membrane</keyword>